<organism evidence="7 8">
    <name type="scientific">Flagellimonas marinaquae</name>
    <dbReference type="NCBI Taxonomy" id="254955"/>
    <lineage>
        <taxon>Bacteria</taxon>
        <taxon>Pseudomonadati</taxon>
        <taxon>Bacteroidota</taxon>
        <taxon>Flavobacteriia</taxon>
        <taxon>Flavobacteriales</taxon>
        <taxon>Flavobacteriaceae</taxon>
        <taxon>Flagellimonas</taxon>
    </lineage>
</organism>
<evidence type="ECO:0000313" key="7">
    <source>
        <dbReference type="EMBL" id="BDW92424.1"/>
    </source>
</evidence>
<feature type="domain" description="O-antigen ligase-related" evidence="6">
    <location>
        <begin position="188"/>
        <end position="325"/>
    </location>
</feature>
<evidence type="ECO:0000256" key="5">
    <source>
        <dbReference type="SAM" id="Phobius"/>
    </source>
</evidence>
<evidence type="ECO:0000256" key="4">
    <source>
        <dbReference type="ARBA" id="ARBA00023136"/>
    </source>
</evidence>
<keyword evidence="2 5" id="KW-0812">Transmembrane</keyword>
<evidence type="ECO:0000256" key="1">
    <source>
        <dbReference type="ARBA" id="ARBA00004141"/>
    </source>
</evidence>
<feature type="transmembrane region" description="Helical" evidence="5">
    <location>
        <begin position="153"/>
        <end position="172"/>
    </location>
</feature>
<reference evidence="7 8" key="1">
    <citation type="submission" date="2023-01" db="EMBL/GenBank/DDBJ databases">
        <title>Complete genome sequence of Muricauda aquimarina strain IFOP_LL357.</title>
        <authorList>
            <person name="Gajardo G."/>
            <person name="Ueki S."/>
            <person name="Maruyama F."/>
        </authorList>
    </citation>
    <scope>NUCLEOTIDE SEQUENCE [LARGE SCALE GENOMIC DNA]</scope>
    <source>
        <strain evidence="7 8">IFOP_LL357</strain>
    </source>
</reference>
<dbReference type="InterPro" id="IPR007016">
    <property type="entry name" value="O-antigen_ligase-rel_domated"/>
</dbReference>
<evidence type="ECO:0000256" key="3">
    <source>
        <dbReference type="ARBA" id="ARBA00022989"/>
    </source>
</evidence>
<dbReference type="PANTHER" id="PTHR37422">
    <property type="entry name" value="TEICHURONIC ACID BIOSYNTHESIS PROTEIN TUAE"/>
    <property type="match status" value="1"/>
</dbReference>
<dbReference type="RefSeq" id="WP_338197533.1">
    <property type="nucleotide sequence ID" value="NZ_AP027268.1"/>
</dbReference>
<dbReference type="AlphaFoldDB" id="A0AA48H8Q3"/>
<name>A0AA48H8Q3_9FLAO</name>
<dbReference type="InterPro" id="IPR051533">
    <property type="entry name" value="WaaL-like"/>
</dbReference>
<feature type="transmembrane region" description="Helical" evidence="5">
    <location>
        <begin position="204"/>
        <end position="221"/>
    </location>
</feature>
<evidence type="ECO:0000313" key="8">
    <source>
        <dbReference type="Proteomes" id="UP001330184"/>
    </source>
</evidence>
<dbReference type="EMBL" id="AP027268">
    <property type="protein sequence ID" value="BDW92424.1"/>
    <property type="molecule type" value="Genomic_DNA"/>
</dbReference>
<sequence length="393" mass="45437">MLKSKQKGIWERAFLIALAIFGFSLSLDPDWSSKALIPVIAVSLINIRINKSLIKAPSFYVVLLIFGYTLVNAWFFRVSPDMEMLSVPICLFMFFYVLVLSKKLNEKSFRITLYSFSAGVLLVGIANLMVYFMGSGPPQDFYEAWNKTTIVDIHKIYYGVYVNLMVAIIWHYTFINRRLNFLIFFIVLGFSWAMFYFTGAKSSMFINVVLLVLFLIQKMWTKKAKLITSIMTLLPIIIMLALSSTKVQGYFIKIDGEASRIRNYTINQKLILEKPLFGHGIGNEFNIMQKNRGENSWEYKNGYNAHNQYFHILLGGGLVLLAFYILVIFYVGNGSSNQFLLPSYFVLIVAYVCLIESFFERHHGAFFTTFFICLFIGWNKKLKMHDAQKRTDQ</sequence>
<evidence type="ECO:0000256" key="2">
    <source>
        <dbReference type="ARBA" id="ARBA00022692"/>
    </source>
</evidence>
<keyword evidence="3 5" id="KW-1133">Transmembrane helix</keyword>
<accession>A0AA48H8Q3</accession>
<dbReference type="Pfam" id="PF04932">
    <property type="entry name" value="Wzy_C"/>
    <property type="match status" value="1"/>
</dbReference>
<feature type="transmembrane region" description="Helical" evidence="5">
    <location>
        <begin position="179"/>
        <end position="198"/>
    </location>
</feature>
<keyword evidence="4 5" id="KW-0472">Membrane</keyword>
<feature type="transmembrane region" description="Helical" evidence="5">
    <location>
        <begin position="339"/>
        <end position="359"/>
    </location>
</feature>
<feature type="transmembrane region" description="Helical" evidence="5">
    <location>
        <begin position="309"/>
        <end position="332"/>
    </location>
</feature>
<evidence type="ECO:0000259" key="6">
    <source>
        <dbReference type="Pfam" id="PF04932"/>
    </source>
</evidence>
<dbReference type="PANTHER" id="PTHR37422:SF13">
    <property type="entry name" value="LIPOPOLYSACCHARIDE BIOSYNTHESIS PROTEIN PA4999-RELATED"/>
    <property type="match status" value="1"/>
</dbReference>
<feature type="transmembrane region" description="Helical" evidence="5">
    <location>
        <begin position="365"/>
        <end position="382"/>
    </location>
</feature>
<comment type="subcellular location">
    <subcellularLocation>
        <location evidence="1">Membrane</location>
        <topology evidence="1">Multi-pass membrane protein</topology>
    </subcellularLocation>
</comment>
<dbReference type="Proteomes" id="UP001330184">
    <property type="component" value="Chromosome"/>
</dbReference>
<protein>
    <recommendedName>
        <fullName evidence="6">O-antigen ligase-related domain-containing protein</fullName>
    </recommendedName>
</protein>
<feature type="transmembrane region" description="Helical" evidence="5">
    <location>
        <begin position="82"/>
        <end position="99"/>
    </location>
</feature>
<proteinExistence type="predicted"/>
<feature type="transmembrane region" description="Helical" evidence="5">
    <location>
        <begin position="59"/>
        <end position="76"/>
    </location>
</feature>
<dbReference type="GO" id="GO:0016020">
    <property type="term" value="C:membrane"/>
    <property type="evidence" value="ECO:0007669"/>
    <property type="project" value="UniProtKB-SubCell"/>
</dbReference>
<gene>
    <name evidence="7" type="ORF">MACH07_12560</name>
</gene>
<feature type="transmembrane region" description="Helical" evidence="5">
    <location>
        <begin position="111"/>
        <end position="133"/>
    </location>
</feature>
<keyword evidence="8" id="KW-1185">Reference proteome</keyword>